<dbReference type="RefSeq" id="XP_001741557.1">
    <property type="nucleotide sequence ID" value="XM_001741505.1"/>
</dbReference>
<dbReference type="AlphaFoldDB" id="B0EU15"/>
<sequence length="330" mass="39236">MTLSIILLICFILISILIWSKTKKHYYQFGIGKKELRDKLGKVLFNTEVKLIVSTTVIEGIIEMYIDNDVMIFTPLTYDILSPNDIVIIPLKEHIELYQTFGPIKWDQRNLLLIQNNNRISQFHSDRIFLRFRYSHELEIWYTFSQKLIKIPFPLFTPSLKIADFLCYIICLKIYYLNHQLNYFNSKIPFRFIPFFKILSISIQTIPLSHSNVLTSFDSSIEIEMSFSSKNWNLFKCSFILLKFSLFAIPFTLRIPYLSISFHLRMDQLESNHCWLEILPFQFCLTVFTLGDYLILPLFSFGFNLLLFILSSYFIGKVYEFKIKNEHNIY</sequence>
<reference evidence="3" key="1">
    <citation type="submission" date="2007-12" db="EMBL/GenBank/DDBJ databases">
        <title>Annotation of Entamoeba dispar SAW760.</title>
        <authorList>
            <person name="Lorenzi H."/>
            <person name="Inman J."/>
            <person name="Schobel S."/>
            <person name="Amedeo P."/>
            <person name="Caler E."/>
        </authorList>
    </citation>
    <scope>NUCLEOTIDE SEQUENCE [LARGE SCALE GENOMIC DNA]</scope>
    <source>
        <strain evidence="3">ATCC PRA-260 / SAW760</strain>
    </source>
</reference>
<keyword evidence="1" id="KW-1133">Transmembrane helix</keyword>
<organism evidence="3">
    <name type="scientific">Entamoeba dispar (strain ATCC PRA-260 / SAW760)</name>
    <dbReference type="NCBI Taxonomy" id="370354"/>
    <lineage>
        <taxon>Eukaryota</taxon>
        <taxon>Amoebozoa</taxon>
        <taxon>Evosea</taxon>
        <taxon>Archamoebae</taxon>
        <taxon>Mastigamoebida</taxon>
        <taxon>Entamoebidae</taxon>
        <taxon>Entamoeba</taxon>
    </lineage>
</organism>
<dbReference type="OrthoDB" id="29453at2759"/>
<dbReference type="eggNOG" id="ENOG502RH0B">
    <property type="taxonomic scope" value="Eukaryota"/>
</dbReference>
<name>B0EU15_ENTDS</name>
<accession>B0EU15</accession>
<dbReference type="Proteomes" id="UP000008076">
    <property type="component" value="Unassembled WGS sequence"/>
</dbReference>
<keyword evidence="3" id="KW-1185">Reference proteome</keyword>
<keyword evidence="1" id="KW-0472">Membrane</keyword>
<dbReference type="VEuPathDB" id="AmoebaDB:EDI_020680"/>
<proteinExistence type="predicted"/>
<dbReference type="KEGG" id="edi:EDI_020680"/>
<feature type="transmembrane region" description="Helical" evidence="1">
    <location>
        <begin position="301"/>
        <end position="319"/>
    </location>
</feature>
<dbReference type="EMBL" id="DS550836">
    <property type="protein sequence ID" value="EDR21984.1"/>
    <property type="molecule type" value="Genomic_DNA"/>
</dbReference>
<protein>
    <submittedName>
        <fullName evidence="2">Uncharacterized protein</fullName>
    </submittedName>
</protein>
<keyword evidence="1" id="KW-0812">Transmembrane</keyword>
<evidence type="ECO:0000256" key="1">
    <source>
        <dbReference type="SAM" id="Phobius"/>
    </source>
</evidence>
<feature type="transmembrane region" description="Helical" evidence="1">
    <location>
        <begin position="233"/>
        <end position="253"/>
    </location>
</feature>
<evidence type="ECO:0000313" key="3">
    <source>
        <dbReference type="Proteomes" id="UP000008076"/>
    </source>
</evidence>
<dbReference type="OMA" id="NSHILWA"/>
<evidence type="ECO:0000313" key="2">
    <source>
        <dbReference type="EMBL" id="EDR21984.1"/>
    </source>
</evidence>
<dbReference type="GeneID" id="5914244"/>
<gene>
    <name evidence="2" type="ORF">EDI_020680</name>
</gene>